<protein>
    <submittedName>
        <fullName evidence="1">Uncharacterized protein</fullName>
    </submittedName>
</protein>
<keyword evidence="2" id="KW-1185">Reference proteome</keyword>
<organism evidence="1 2">
    <name type="scientific">Rhododendron griersonianum</name>
    <dbReference type="NCBI Taxonomy" id="479676"/>
    <lineage>
        <taxon>Eukaryota</taxon>
        <taxon>Viridiplantae</taxon>
        <taxon>Streptophyta</taxon>
        <taxon>Embryophyta</taxon>
        <taxon>Tracheophyta</taxon>
        <taxon>Spermatophyta</taxon>
        <taxon>Magnoliopsida</taxon>
        <taxon>eudicotyledons</taxon>
        <taxon>Gunneridae</taxon>
        <taxon>Pentapetalae</taxon>
        <taxon>asterids</taxon>
        <taxon>Ericales</taxon>
        <taxon>Ericaceae</taxon>
        <taxon>Ericoideae</taxon>
        <taxon>Rhodoreae</taxon>
        <taxon>Rhododendron</taxon>
    </lineage>
</organism>
<proteinExistence type="predicted"/>
<dbReference type="EMBL" id="JACTNZ010000013">
    <property type="protein sequence ID" value="KAG5516405.1"/>
    <property type="molecule type" value="Genomic_DNA"/>
</dbReference>
<dbReference type="Proteomes" id="UP000823749">
    <property type="component" value="Chromosome 13"/>
</dbReference>
<evidence type="ECO:0000313" key="2">
    <source>
        <dbReference type="Proteomes" id="UP000823749"/>
    </source>
</evidence>
<accession>A0AAV6HQW4</accession>
<evidence type="ECO:0000313" key="1">
    <source>
        <dbReference type="EMBL" id="KAG5516405.1"/>
    </source>
</evidence>
<comment type="caution">
    <text evidence="1">The sequence shown here is derived from an EMBL/GenBank/DDBJ whole genome shotgun (WGS) entry which is preliminary data.</text>
</comment>
<gene>
    <name evidence="1" type="ORF">RHGRI_037200</name>
</gene>
<name>A0AAV6HQW4_9ERIC</name>
<reference evidence="1 2" key="1">
    <citation type="submission" date="2020-08" db="EMBL/GenBank/DDBJ databases">
        <title>Plant Genome Project.</title>
        <authorList>
            <person name="Zhang R.-G."/>
        </authorList>
    </citation>
    <scope>NUCLEOTIDE SEQUENCE [LARGE SCALE GENOMIC DNA]</scope>
    <source>
        <strain evidence="1">WSP0</strain>
        <tissue evidence="1">Leaf</tissue>
    </source>
</reference>
<sequence>MAISKTNGVWIEDRKLFVKTASFDQKRKELLKHNPNKNASENIAIKKVMGENINENFGPYCDERKWGRKNGSFFKW</sequence>
<dbReference type="AlphaFoldDB" id="A0AAV6HQW4"/>